<dbReference type="Pfam" id="PF14559">
    <property type="entry name" value="TPR_19"/>
    <property type="match status" value="1"/>
</dbReference>
<dbReference type="Gene3D" id="1.25.40.10">
    <property type="entry name" value="Tetratricopeptide repeat domain"/>
    <property type="match status" value="3"/>
</dbReference>
<protein>
    <recommendedName>
        <fullName evidence="10">Sperm-associated antigen 1</fullName>
    </recommendedName>
    <alternativeName>
        <fullName evidence="11">Infertility-related sperm protein Spag-1</fullName>
    </alternativeName>
</protein>
<evidence type="ECO:0000256" key="6">
    <source>
        <dbReference type="ARBA" id="ARBA00022803"/>
    </source>
</evidence>
<evidence type="ECO:0000256" key="12">
    <source>
        <dbReference type="PROSITE-ProRule" id="PRU00339"/>
    </source>
</evidence>
<dbReference type="GO" id="GO:0120293">
    <property type="term" value="C:dynein axonemal particle"/>
    <property type="evidence" value="ECO:0007669"/>
    <property type="project" value="UniProtKB-SubCell"/>
</dbReference>
<evidence type="ECO:0000256" key="1">
    <source>
        <dbReference type="ARBA" id="ARBA00022490"/>
    </source>
</evidence>
<dbReference type="GO" id="GO:0016787">
    <property type="term" value="F:hydrolase activity"/>
    <property type="evidence" value="ECO:0007669"/>
    <property type="project" value="UniProtKB-KW"/>
</dbReference>
<dbReference type="AlphaFoldDB" id="L8J3H5"/>
<keyword evidence="2" id="KW-0597">Phosphoprotein</keyword>
<feature type="domain" description="RNA-polymerase II-associated protein 3-like C-terminal" evidence="14">
    <location>
        <begin position="782"/>
        <end position="874"/>
    </location>
</feature>
<sequence length="906" mass="101791">MATKDYPSLWGFGTTKTFKIPVEHLDFKYIEKCSDVKHLEKILCVLRSGEEGYYPELTEFCEKHLSGLAPGSRALRKDKPAATASSFTAEEWEKIDSDIKSWVSEIKKEDDKIHFHETETFPAVEDNLPPVRGSNSHLHVAKDKNSKSRPAKKKIPRDYAEWDKFDVEKECAKLDEDKERTVINNKSHLSKIETRLDTAGLTEKEKVFLATREKEKGNEAFKSGDYEEAVKYYTRSLSVLPTVAAYNNRAQAELKLQNWNSAFQDCEKVLELEPGNLKALLRRATTYKHQNKLQEAIEDLNKVLAVEPDNELAKKTLSEVERDLKNSEPASKTQTKGKRMVIQEVENSEDEDEKDSGIKHEDGSGDKTGSAAAPRAMGNIQKKLTRRSEGGKRPERGAPRRGRTPGAGADKRDRPRAPAPAGGGRGLLAAALAAGVGPQCLRRPQSSAELGSAADLSILYSNRAACYLKDGNCSGCIQDCNRALELHPFSIKPLLRRAMAYETVEQYQKAYVDYKTVLQIDCGIQLANDSINRITKILIALDGPNWREKLPPIPAVPTSTQVRAWRPAAETPPDQVGDSCACMNNSTFFVCSIDEKVFKTLKEEGNQCVKDKNYKDALSKYSECLKINNKECAIYTNRQVLCHLLALCYLKLGQFEEAKQDCDQALQMDHGNVKACYRRALAHKGLKKSLNDLNKVLLLDPSIVEAKMELEEVTRILNIKDNAASFNKEKERRKIEIQEVSEGHQEEPERTSKEVPMDGLASEKGDTSNGPQELYEKLLISKPNNAYEFGQVINAISTRKDQGACAHLLAITEPKDLPVLLSNKLEGDTFLLLLQSLKSHLIDKDPSLVYQHLLYLSKAERFKMMLTLISKGQKEQIKQLFDDLSDAPNKHFTLEDVQALKRDYDL</sequence>
<reference evidence="15 16" key="1">
    <citation type="journal article" date="2012" name="Nat. Genet.">
        <title>The yak genome and adaptation to life at high altitude.</title>
        <authorList>
            <person name="Qiu Q."/>
            <person name="Zhang G."/>
            <person name="Ma T."/>
            <person name="Qian W."/>
            <person name="Wang J."/>
            <person name="Ye Z."/>
            <person name="Cao C."/>
            <person name="Hu Q."/>
            <person name="Kim J."/>
            <person name="Larkin D.M."/>
            <person name="Auvil L."/>
            <person name="Capitanu B."/>
            <person name="Ma J."/>
            <person name="Lewin H.A."/>
            <person name="Qian X."/>
            <person name="Lang Y."/>
            <person name="Zhou R."/>
            <person name="Wang L."/>
            <person name="Wang K."/>
            <person name="Xia J."/>
            <person name="Liao S."/>
            <person name="Pan S."/>
            <person name="Lu X."/>
            <person name="Hou H."/>
            <person name="Wang Y."/>
            <person name="Zang X."/>
            <person name="Yin Y."/>
            <person name="Ma H."/>
            <person name="Zhang J."/>
            <person name="Wang Z."/>
            <person name="Zhang Y."/>
            <person name="Zhang D."/>
            <person name="Yonezawa T."/>
            <person name="Hasegawa M."/>
            <person name="Zhong Y."/>
            <person name="Liu W."/>
            <person name="Zhang Y."/>
            <person name="Huang Z."/>
            <person name="Zhang S."/>
            <person name="Long R."/>
            <person name="Yang H."/>
            <person name="Wang J."/>
            <person name="Lenstra J.A."/>
            <person name="Cooper D.N."/>
            <person name="Wu Y."/>
            <person name="Wang J."/>
            <person name="Shi P."/>
            <person name="Wang J."/>
            <person name="Liu J."/>
        </authorList>
    </citation>
    <scope>NUCLEOTIDE SEQUENCE [LARGE SCALE GENOMIC DNA]</scope>
    <source>
        <strain evidence="16">yakQH1</strain>
    </source>
</reference>
<evidence type="ECO:0000256" key="3">
    <source>
        <dbReference type="ARBA" id="ARBA00022737"/>
    </source>
</evidence>
<dbReference type="FunFam" id="1.25.40.10:FF:000375">
    <property type="entry name" value="Sperm associated antigen 1"/>
    <property type="match status" value="1"/>
</dbReference>
<keyword evidence="6 12" id="KW-0802">TPR repeat</keyword>
<organism evidence="15 16">
    <name type="scientific">Bos mutus</name>
    <name type="common">wild yak</name>
    <dbReference type="NCBI Taxonomy" id="72004"/>
    <lineage>
        <taxon>Eukaryota</taxon>
        <taxon>Metazoa</taxon>
        <taxon>Chordata</taxon>
        <taxon>Craniata</taxon>
        <taxon>Vertebrata</taxon>
        <taxon>Euteleostomi</taxon>
        <taxon>Mammalia</taxon>
        <taxon>Eutheria</taxon>
        <taxon>Laurasiatheria</taxon>
        <taxon>Artiodactyla</taxon>
        <taxon>Ruminantia</taxon>
        <taxon>Pecora</taxon>
        <taxon>Bovidae</taxon>
        <taxon>Bovinae</taxon>
        <taxon>Bos</taxon>
    </lineage>
</organism>
<proteinExistence type="predicted"/>
<evidence type="ECO:0000313" key="16">
    <source>
        <dbReference type="Proteomes" id="UP000011080"/>
    </source>
</evidence>
<name>L8J3H5_9CETA</name>
<keyword evidence="8" id="KW-0278">Fertilization</keyword>
<evidence type="ECO:0000256" key="10">
    <source>
        <dbReference type="ARBA" id="ARBA00074862"/>
    </source>
</evidence>
<accession>L8J3H5</accession>
<dbReference type="Pfam" id="PF13181">
    <property type="entry name" value="TPR_8"/>
    <property type="match status" value="1"/>
</dbReference>
<comment type="subcellular location">
    <subcellularLocation>
        <location evidence="9">Dynein axonemal particle</location>
    </subcellularLocation>
</comment>
<dbReference type="Pfam" id="PF00515">
    <property type="entry name" value="TPR_1"/>
    <property type="match status" value="1"/>
</dbReference>
<dbReference type="GO" id="GO:0005829">
    <property type="term" value="C:cytosol"/>
    <property type="evidence" value="ECO:0007669"/>
    <property type="project" value="TreeGrafter"/>
</dbReference>
<keyword evidence="5" id="KW-0378">Hydrolase</keyword>
<feature type="compositionally biased region" description="Basic and acidic residues" evidence="13">
    <location>
        <begin position="386"/>
        <end position="398"/>
    </location>
</feature>
<keyword evidence="3" id="KW-0677">Repeat</keyword>
<dbReference type="PANTHER" id="PTHR45984:SF3">
    <property type="entry name" value="SPERM-ASSOCIATED ANTIGEN 1"/>
    <property type="match status" value="1"/>
</dbReference>
<feature type="region of interest" description="Disordered" evidence="13">
    <location>
        <begin position="319"/>
        <end position="424"/>
    </location>
</feature>
<dbReference type="PANTHER" id="PTHR45984">
    <property type="entry name" value="RNA (RNA) POLYMERASE II ASSOCIATED PROTEIN HOMOLOG"/>
    <property type="match status" value="1"/>
</dbReference>
<dbReference type="SUPFAM" id="SSF48452">
    <property type="entry name" value="TPR-like"/>
    <property type="match status" value="3"/>
</dbReference>
<evidence type="ECO:0000256" key="7">
    <source>
        <dbReference type="ARBA" id="ARBA00023134"/>
    </source>
</evidence>
<dbReference type="InterPro" id="IPR051982">
    <property type="entry name" value="CiliaryAsmbly_MitoImport"/>
</dbReference>
<keyword evidence="1" id="KW-0963">Cytoplasm</keyword>
<dbReference type="InterPro" id="IPR019734">
    <property type="entry name" value="TPR_rpt"/>
</dbReference>
<evidence type="ECO:0000256" key="8">
    <source>
        <dbReference type="ARBA" id="ARBA00023279"/>
    </source>
</evidence>
<dbReference type="PROSITE" id="PS50005">
    <property type="entry name" value="TPR"/>
    <property type="match status" value="2"/>
</dbReference>
<feature type="compositionally biased region" description="Basic and acidic residues" evidence="13">
    <location>
        <begin position="355"/>
        <end position="365"/>
    </location>
</feature>
<evidence type="ECO:0000256" key="11">
    <source>
        <dbReference type="ARBA" id="ARBA00078759"/>
    </source>
</evidence>
<keyword evidence="4" id="KW-0547">Nucleotide-binding</keyword>
<dbReference type="FunFam" id="1.25.40.10:FF:000221">
    <property type="entry name" value="Mitochondrial import receptor subunit TOM34"/>
    <property type="match status" value="1"/>
</dbReference>
<dbReference type="STRING" id="72004.ENSBMUP00000034273"/>
<evidence type="ECO:0000256" key="2">
    <source>
        <dbReference type="ARBA" id="ARBA00022553"/>
    </source>
</evidence>
<dbReference type="EMBL" id="JH880286">
    <property type="protein sequence ID" value="ELR62758.1"/>
    <property type="molecule type" value="Genomic_DNA"/>
</dbReference>
<feature type="repeat" description="TPR" evidence="12">
    <location>
        <begin position="210"/>
        <end position="243"/>
    </location>
</feature>
<dbReference type="GO" id="GO:0007338">
    <property type="term" value="P:single fertilization"/>
    <property type="evidence" value="ECO:0007669"/>
    <property type="project" value="UniProtKB-KW"/>
</dbReference>
<dbReference type="Proteomes" id="UP000011080">
    <property type="component" value="Unassembled WGS sequence"/>
</dbReference>
<feature type="repeat" description="TPR" evidence="12">
    <location>
        <begin position="277"/>
        <end position="310"/>
    </location>
</feature>
<feature type="compositionally biased region" description="Basic and acidic residues" evidence="13">
    <location>
        <begin position="736"/>
        <end position="766"/>
    </location>
</feature>
<dbReference type="InterPro" id="IPR011990">
    <property type="entry name" value="TPR-like_helical_dom_sf"/>
</dbReference>
<feature type="region of interest" description="Disordered" evidence="13">
    <location>
        <begin position="736"/>
        <end position="770"/>
    </location>
</feature>
<evidence type="ECO:0000256" key="9">
    <source>
        <dbReference type="ARBA" id="ARBA00024190"/>
    </source>
</evidence>
<gene>
    <name evidence="15" type="ORF">M91_19629</name>
</gene>
<evidence type="ECO:0000256" key="13">
    <source>
        <dbReference type="SAM" id="MobiDB-lite"/>
    </source>
</evidence>
<dbReference type="Pfam" id="PF13877">
    <property type="entry name" value="RPAP3_C"/>
    <property type="match status" value="1"/>
</dbReference>
<dbReference type="GO" id="GO:0005525">
    <property type="term" value="F:GTP binding"/>
    <property type="evidence" value="ECO:0007669"/>
    <property type="project" value="UniProtKB-KW"/>
</dbReference>
<dbReference type="InterPro" id="IPR025986">
    <property type="entry name" value="RPAP3-like_C"/>
</dbReference>
<evidence type="ECO:0000313" key="15">
    <source>
        <dbReference type="EMBL" id="ELR62758.1"/>
    </source>
</evidence>
<keyword evidence="7" id="KW-0342">GTP-binding</keyword>
<dbReference type="SMART" id="SM00028">
    <property type="entry name" value="TPR"/>
    <property type="match status" value="8"/>
</dbReference>
<evidence type="ECO:0000259" key="14">
    <source>
        <dbReference type="Pfam" id="PF13877"/>
    </source>
</evidence>
<evidence type="ECO:0000256" key="5">
    <source>
        <dbReference type="ARBA" id="ARBA00022801"/>
    </source>
</evidence>
<evidence type="ECO:0000256" key="4">
    <source>
        <dbReference type="ARBA" id="ARBA00022741"/>
    </source>
</evidence>